<dbReference type="GO" id="GO:0043041">
    <property type="term" value="P:amino acid activation for nonribosomal peptide biosynthetic process"/>
    <property type="evidence" value="ECO:0007669"/>
    <property type="project" value="TreeGrafter"/>
</dbReference>
<feature type="domain" description="Carrier" evidence="4">
    <location>
        <begin position="956"/>
        <end position="1031"/>
    </location>
</feature>
<evidence type="ECO:0000313" key="6">
    <source>
        <dbReference type="Proteomes" id="UP000199393"/>
    </source>
</evidence>
<dbReference type="InterPro" id="IPR025110">
    <property type="entry name" value="AMP-bd_C"/>
</dbReference>
<dbReference type="GO" id="GO:0008610">
    <property type="term" value="P:lipid biosynthetic process"/>
    <property type="evidence" value="ECO:0007669"/>
    <property type="project" value="UniProtKB-ARBA"/>
</dbReference>
<dbReference type="InterPro" id="IPR001242">
    <property type="entry name" value="Condensation_dom"/>
</dbReference>
<evidence type="ECO:0000256" key="1">
    <source>
        <dbReference type="ARBA" id="ARBA00001957"/>
    </source>
</evidence>
<name>A0A1C3MZ96_9ACTN</name>
<accession>A0A1C3MZ96</accession>
<dbReference type="CDD" id="cd05930">
    <property type="entry name" value="A_NRPS"/>
    <property type="match status" value="1"/>
</dbReference>
<dbReference type="InterPro" id="IPR029058">
    <property type="entry name" value="AB_hydrolase_fold"/>
</dbReference>
<dbReference type="GO" id="GO:0009239">
    <property type="term" value="P:enterobactin biosynthetic process"/>
    <property type="evidence" value="ECO:0007669"/>
    <property type="project" value="TreeGrafter"/>
</dbReference>
<dbReference type="OrthoDB" id="2472181at2"/>
<dbReference type="InterPro" id="IPR023213">
    <property type="entry name" value="CAT-like_dom_sf"/>
</dbReference>
<dbReference type="Gene3D" id="3.40.50.12780">
    <property type="entry name" value="N-terminal domain of ligase-like"/>
    <property type="match status" value="1"/>
</dbReference>
<dbReference type="FunFam" id="3.40.50.12780:FF:000012">
    <property type="entry name" value="Non-ribosomal peptide synthetase"/>
    <property type="match status" value="1"/>
</dbReference>
<dbReference type="Pfam" id="PF00501">
    <property type="entry name" value="AMP-binding"/>
    <property type="match status" value="1"/>
</dbReference>
<dbReference type="FunFam" id="1.10.1200.10:FF:000005">
    <property type="entry name" value="Nonribosomal peptide synthetase 1"/>
    <property type="match status" value="1"/>
</dbReference>
<dbReference type="InterPro" id="IPR020845">
    <property type="entry name" value="AMP-binding_CS"/>
</dbReference>
<dbReference type="Pfam" id="PF00668">
    <property type="entry name" value="Condensation"/>
    <property type="match status" value="1"/>
</dbReference>
<dbReference type="STRING" id="307121.GA0070620_1125"/>
<keyword evidence="3" id="KW-0597">Phosphoprotein</keyword>
<dbReference type="InterPro" id="IPR036736">
    <property type="entry name" value="ACP-like_sf"/>
</dbReference>
<dbReference type="GO" id="GO:0031177">
    <property type="term" value="F:phosphopantetheine binding"/>
    <property type="evidence" value="ECO:0007669"/>
    <property type="project" value="InterPro"/>
</dbReference>
<sequence>MPARPNEYVFAASFAQEWIWLASRIGAEASAYNLRTPVLLPAGTDAEVLRAALTELTRRHEPLRTALRPGDSGLTQVVLSDLPIHLDETDLSELAAPERAARLAELTAADLATAFPLEAAPLWRARLVHRRPDRPALLFTAHHTIFDGSSTPILMREIEELCQARLDGRPARLPTLDIQYADWAVWQRDQAGSTAAAADLAYWRERLADAPPVHGLLPDRPRSASTARPGAEITFAVPAPLGETLAEVGGRHGASTAMVLLAGYAALLHRLSGDPTVLVGMPVAGRDRPELAPMIGMFVNTLVLRIDVSGDPSFAELIGRVRETMLSAWEHQDLPLPRLVEALNPPRLPGVQPLYQLGFNYLGDVGLSTSNGSAREELLLEVGATEGRLEYRSDLFETATAERIVARYLTLLHAGLTAPHRPVSALPLLPAEERDLLVAGWAAGPPAPDPGPGLVDLILAHAANTPDAVAIRDGGRSLTYRQLDERSRRLAARLRALGAGPERLVGLALPRGTDVVVAMLAVLRAGAAYLPLEPGFPARRLADLMADTAAEVVVSTAAIADTLPAGAYHLVRVDDPDDDPAPDDVAPVTVHPAALAYVLHTSGSTGRPKGAMIEHRSLAAHATWFARRHGITPADRLLVIASPSFDVFGQEVYPALIVGATLVIAPPAGALDPAGVLDTVRTERVTLLSSVPTVLRHLVTQPGFAAATATVRQVVCIGEQLDGDLAADLATARAVPLHNTYGPTETTIAVSAHTVPPGGARPGPVPIGVPMEGAQLYVLDERGEPLPVGVPGHLHIGGVPVGRGYLNRPVETAAAFVPDPFGPPGGRLYRTGDRCRWRPDGTLEFLERLDRQVKVNGARVELGEIETALRAQPGVRQATVAVRTDGSGGQRLVGYLTGDADPTALRTALRDILPSHLVPTAFVQLDALPLMPSGKLDVAALPEPSDAGGTAESFTAPRTGAEQLVATAWAEVLGVDAVGVHDNFFDHGGHSLLASRAVARIGGLLDLDVPIHLLFANPTVAELAVEVERLLVARLDELSEDEAAALLATLER</sequence>
<evidence type="ECO:0000256" key="3">
    <source>
        <dbReference type="ARBA" id="ARBA00022553"/>
    </source>
</evidence>
<dbReference type="PANTHER" id="PTHR45527">
    <property type="entry name" value="NONRIBOSOMAL PEPTIDE SYNTHETASE"/>
    <property type="match status" value="1"/>
</dbReference>
<dbReference type="PANTHER" id="PTHR45527:SF1">
    <property type="entry name" value="FATTY ACID SYNTHASE"/>
    <property type="match status" value="1"/>
</dbReference>
<protein>
    <submittedName>
        <fullName evidence="5">Amino acid adenylation domain-containing protein</fullName>
    </submittedName>
</protein>
<dbReference type="PROSITE" id="PS50075">
    <property type="entry name" value="CARRIER"/>
    <property type="match status" value="1"/>
</dbReference>
<dbReference type="GO" id="GO:0009366">
    <property type="term" value="C:enterobactin synthetase complex"/>
    <property type="evidence" value="ECO:0007669"/>
    <property type="project" value="TreeGrafter"/>
</dbReference>
<proteinExistence type="predicted"/>
<dbReference type="GO" id="GO:0005829">
    <property type="term" value="C:cytosol"/>
    <property type="evidence" value="ECO:0007669"/>
    <property type="project" value="TreeGrafter"/>
</dbReference>
<dbReference type="Proteomes" id="UP000199393">
    <property type="component" value="Chromosome I"/>
</dbReference>
<dbReference type="Gene3D" id="3.30.300.30">
    <property type="match status" value="1"/>
</dbReference>
<dbReference type="NCBIfam" id="TIGR01733">
    <property type="entry name" value="AA-adenyl-dom"/>
    <property type="match status" value="1"/>
</dbReference>
<keyword evidence="2" id="KW-0596">Phosphopantetheine</keyword>
<dbReference type="SUPFAM" id="SSF52777">
    <property type="entry name" value="CoA-dependent acyltransferases"/>
    <property type="match status" value="2"/>
</dbReference>
<evidence type="ECO:0000259" key="4">
    <source>
        <dbReference type="PROSITE" id="PS50075"/>
    </source>
</evidence>
<dbReference type="SUPFAM" id="SSF56801">
    <property type="entry name" value="Acetyl-CoA synthetase-like"/>
    <property type="match status" value="1"/>
</dbReference>
<dbReference type="CDD" id="cd19531">
    <property type="entry name" value="LCL_NRPS-like"/>
    <property type="match status" value="1"/>
</dbReference>
<dbReference type="InterPro" id="IPR042099">
    <property type="entry name" value="ANL_N_sf"/>
</dbReference>
<dbReference type="Gene3D" id="3.30.559.30">
    <property type="entry name" value="Nonribosomal peptide synthetase, condensation domain"/>
    <property type="match status" value="1"/>
</dbReference>
<dbReference type="SMART" id="SM00823">
    <property type="entry name" value="PKS_PP"/>
    <property type="match status" value="1"/>
</dbReference>
<dbReference type="InterPro" id="IPR045851">
    <property type="entry name" value="AMP-bd_C_sf"/>
</dbReference>
<organism evidence="5 6">
    <name type="scientific">Micromonospora krabiensis</name>
    <dbReference type="NCBI Taxonomy" id="307121"/>
    <lineage>
        <taxon>Bacteria</taxon>
        <taxon>Bacillati</taxon>
        <taxon>Actinomycetota</taxon>
        <taxon>Actinomycetes</taxon>
        <taxon>Micromonosporales</taxon>
        <taxon>Micromonosporaceae</taxon>
        <taxon>Micromonospora</taxon>
    </lineage>
</organism>
<dbReference type="RefSeq" id="WP_091588877.1">
    <property type="nucleotide sequence ID" value="NZ_JBHRWG010000003.1"/>
</dbReference>
<dbReference type="PROSITE" id="PS00455">
    <property type="entry name" value="AMP_BINDING"/>
    <property type="match status" value="1"/>
</dbReference>
<gene>
    <name evidence="5" type="ORF">GA0070620_1125</name>
</gene>
<dbReference type="InterPro" id="IPR010071">
    <property type="entry name" value="AA_adenyl_dom"/>
</dbReference>
<dbReference type="SUPFAM" id="SSF47336">
    <property type="entry name" value="ACP-like"/>
    <property type="match status" value="1"/>
</dbReference>
<evidence type="ECO:0000313" key="5">
    <source>
        <dbReference type="EMBL" id="SBV25648.1"/>
    </source>
</evidence>
<dbReference type="InterPro" id="IPR000873">
    <property type="entry name" value="AMP-dep_synth/lig_dom"/>
</dbReference>
<dbReference type="InterPro" id="IPR009081">
    <property type="entry name" value="PP-bd_ACP"/>
</dbReference>
<keyword evidence="6" id="KW-1185">Reference proteome</keyword>
<dbReference type="Gene3D" id="3.30.559.10">
    <property type="entry name" value="Chloramphenicol acetyltransferase-like domain"/>
    <property type="match status" value="1"/>
</dbReference>
<dbReference type="PATRIC" id="fig|307121.4.peg.1157"/>
<reference evidence="6" key="1">
    <citation type="submission" date="2016-06" db="EMBL/GenBank/DDBJ databases">
        <authorList>
            <person name="Varghese N."/>
        </authorList>
    </citation>
    <scope>NUCLEOTIDE SEQUENCE [LARGE SCALE GENOMIC DNA]</scope>
    <source>
        <strain evidence="6">DSM 45344</strain>
    </source>
</reference>
<dbReference type="InterPro" id="IPR020806">
    <property type="entry name" value="PKS_PP-bd"/>
</dbReference>
<dbReference type="Pfam" id="PF13193">
    <property type="entry name" value="AMP-binding_C"/>
    <property type="match status" value="1"/>
</dbReference>
<dbReference type="GO" id="GO:0047527">
    <property type="term" value="F:2,3-dihydroxybenzoate-serine ligase activity"/>
    <property type="evidence" value="ECO:0007669"/>
    <property type="project" value="TreeGrafter"/>
</dbReference>
<comment type="cofactor">
    <cofactor evidence="1">
        <name>pantetheine 4'-phosphate</name>
        <dbReference type="ChEBI" id="CHEBI:47942"/>
    </cofactor>
</comment>
<dbReference type="AlphaFoldDB" id="A0A1C3MZ96"/>
<evidence type="ECO:0000256" key="2">
    <source>
        <dbReference type="ARBA" id="ARBA00022450"/>
    </source>
</evidence>
<dbReference type="Gene3D" id="3.40.50.1820">
    <property type="entry name" value="alpha/beta hydrolase"/>
    <property type="match status" value="1"/>
</dbReference>
<dbReference type="Pfam" id="PF00550">
    <property type="entry name" value="PP-binding"/>
    <property type="match status" value="1"/>
</dbReference>
<dbReference type="EMBL" id="LT598496">
    <property type="protein sequence ID" value="SBV25648.1"/>
    <property type="molecule type" value="Genomic_DNA"/>
</dbReference>